<keyword evidence="1" id="KW-0732">Signal</keyword>
<organism evidence="2 3">
    <name type="scientific">Paracoccus denitrificans</name>
    <dbReference type="NCBI Taxonomy" id="266"/>
    <lineage>
        <taxon>Bacteria</taxon>
        <taxon>Pseudomonadati</taxon>
        <taxon>Pseudomonadota</taxon>
        <taxon>Alphaproteobacteria</taxon>
        <taxon>Rhodobacterales</taxon>
        <taxon>Paracoccaceae</taxon>
        <taxon>Paracoccus</taxon>
    </lineage>
</organism>
<sequence>MIRYVICLVLTMLAAPALATADIVQGRGYIVVNHDRGGNVVEMVKTRARLENSGQKVWIRGYCRSACTILTTMRNACLGPRATIGFHAPRIPNTNIIPPYVPEIMASYYRGGILKRWNEEWRYSMDMVKISARDYVKLDPQTKICPPGSKDPLAK</sequence>
<evidence type="ECO:0000313" key="2">
    <source>
        <dbReference type="EMBL" id="TKW66715.1"/>
    </source>
</evidence>
<dbReference type="EMBL" id="VAFL01000006">
    <property type="protein sequence ID" value="TKW66715.1"/>
    <property type="molecule type" value="Genomic_DNA"/>
</dbReference>
<feature type="signal peptide" evidence="1">
    <location>
        <begin position="1"/>
        <end position="19"/>
    </location>
</feature>
<name>A0A533I7G3_PARDE</name>
<comment type="caution">
    <text evidence="2">The sequence shown here is derived from an EMBL/GenBank/DDBJ whole genome shotgun (WGS) entry which is preliminary data.</text>
</comment>
<proteinExistence type="predicted"/>
<dbReference type="Proteomes" id="UP000315344">
    <property type="component" value="Unassembled WGS sequence"/>
</dbReference>
<protein>
    <submittedName>
        <fullName evidence="2">Uncharacterized protein</fullName>
    </submittedName>
</protein>
<reference evidence="2 3" key="1">
    <citation type="journal article" date="2017" name="Nat. Commun.">
        <title>In situ click chemistry generation of cyclooxygenase-2 inhibitors.</title>
        <authorList>
            <person name="Bhardwaj A."/>
            <person name="Kaur J."/>
            <person name="Wuest M."/>
            <person name="Wuest F."/>
        </authorList>
    </citation>
    <scope>NUCLEOTIDE SEQUENCE [LARGE SCALE GENOMIC DNA]</scope>
    <source>
        <strain evidence="2">S2_012_000_R3_94</strain>
    </source>
</reference>
<dbReference type="AlphaFoldDB" id="A0A533I7G3"/>
<gene>
    <name evidence="2" type="ORF">DI616_09495</name>
</gene>
<accession>A0A533I7G3</accession>
<evidence type="ECO:0000256" key="1">
    <source>
        <dbReference type="SAM" id="SignalP"/>
    </source>
</evidence>
<evidence type="ECO:0000313" key="3">
    <source>
        <dbReference type="Proteomes" id="UP000315344"/>
    </source>
</evidence>
<feature type="chain" id="PRO_5022131911" evidence="1">
    <location>
        <begin position="20"/>
        <end position="155"/>
    </location>
</feature>